<dbReference type="OrthoDB" id="9781287at2"/>
<dbReference type="Pfam" id="PF01988">
    <property type="entry name" value="VIT1"/>
    <property type="match status" value="1"/>
</dbReference>
<dbReference type="STRING" id="697281.Mahau_1426"/>
<dbReference type="eggNOG" id="COG1633">
    <property type="taxonomic scope" value="Bacteria"/>
</dbReference>
<evidence type="ECO:0008006" key="8">
    <source>
        <dbReference type="Google" id="ProtNLM"/>
    </source>
</evidence>
<evidence type="ECO:0000256" key="5">
    <source>
        <dbReference type="SAM" id="Phobius"/>
    </source>
</evidence>
<organism evidence="6 7">
    <name type="scientific">Mahella australiensis (strain DSM 15567 / CIP 107919 / 50-1 BON)</name>
    <dbReference type="NCBI Taxonomy" id="697281"/>
    <lineage>
        <taxon>Bacteria</taxon>
        <taxon>Bacillati</taxon>
        <taxon>Bacillota</taxon>
        <taxon>Clostridia</taxon>
        <taxon>Thermoanaerobacterales</taxon>
        <taxon>Thermoanaerobacterales Family IV. Incertae Sedis</taxon>
        <taxon>Mahella</taxon>
    </lineage>
</organism>
<name>F3ZXU9_MAHA5</name>
<evidence type="ECO:0000256" key="3">
    <source>
        <dbReference type="ARBA" id="ARBA00022989"/>
    </source>
</evidence>
<keyword evidence="3 5" id="KW-1133">Transmembrane helix</keyword>
<dbReference type="SUPFAM" id="SSF47240">
    <property type="entry name" value="Ferritin-like"/>
    <property type="match status" value="1"/>
</dbReference>
<dbReference type="GO" id="GO:0005384">
    <property type="term" value="F:manganese ion transmembrane transporter activity"/>
    <property type="evidence" value="ECO:0007669"/>
    <property type="project" value="InterPro"/>
</dbReference>
<dbReference type="Proteomes" id="UP000008457">
    <property type="component" value="Chromosome"/>
</dbReference>
<reference evidence="7" key="1">
    <citation type="submission" date="2010-11" db="EMBL/GenBank/DDBJ databases">
        <title>The complete genome of Mahella australiensis DSM 15567.</title>
        <authorList>
            <consortium name="US DOE Joint Genome Institute (JGI-PGF)"/>
            <person name="Lucas S."/>
            <person name="Copeland A."/>
            <person name="Lapidus A."/>
            <person name="Bruce D."/>
            <person name="Goodwin L."/>
            <person name="Pitluck S."/>
            <person name="Kyrpides N."/>
            <person name="Mavromatis K."/>
            <person name="Pagani I."/>
            <person name="Ivanova N."/>
            <person name="Teshima H."/>
            <person name="Brettin T."/>
            <person name="Detter J.C."/>
            <person name="Han C."/>
            <person name="Tapia R."/>
            <person name="Land M."/>
            <person name="Hauser L."/>
            <person name="Markowitz V."/>
            <person name="Cheng J.-F."/>
            <person name="Hugenholtz P."/>
            <person name="Woyke T."/>
            <person name="Wu D."/>
            <person name="Spring S."/>
            <person name="Pukall R."/>
            <person name="Steenblock K."/>
            <person name="Schneider S."/>
            <person name="Klenk H.-P."/>
            <person name="Eisen J.A."/>
        </authorList>
    </citation>
    <scope>NUCLEOTIDE SEQUENCE [LARGE SCALE GENOMIC DNA]</scope>
    <source>
        <strain evidence="7">DSM 15567 / CIP 107919 / 50-1 BON</strain>
    </source>
</reference>
<sequence>MVTDSIKKAYSFYKEEFDAAKLYFYLAKSESDSANKSKFLELHDIEAEHVKFWYIFLKNRGYEPKSSTGNLKLTLSKFLRKLLGAGLYTSILEMGESTSIEAYAEFLSSGDLTTEEKEGLNKIIEDELDHESFFENQKSVMPVNNVRDFILGMNDGLVELLGAVTGLSAVYPSNPLFVGINGLVVGLAGAMSMAIGTFISVRSQRQVNEGIRRKMELLFGVSKDRAKQELLDKLTESGMPEDVGKEVTDRIGENQESMIELLIEENDENEIRSAAFTGLAYIVGVAFPVLPYFLLPSSISALILSAVLAGIALAAVATIVSISAGNANIKGKIIEMVVSGLGAAGVSYIFGLIVQGYFGVSV</sequence>
<dbReference type="GO" id="GO:0030026">
    <property type="term" value="P:intracellular manganese ion homeostasis"/>
    <property type="evidence" value="ECO:0007669"/>
    <property type="project" value="InterPro"/>
</dbReference>
<dbReference type="InterPro" id="IPR039376">
    <property type="entry name" value="Ferritin_CCC1_N"/>
</dbReference>
<dbReference type="HOGENOM" id="CLU_065373_0_0_9"/>
<feature type="transmembrane region" description="Helical" evidence="5">
    <location>
        <begin position="301"/>
        <end position="324"/>
    </location>
</feature>
<keyword evidence="7" id="KW-1185">Reference proteome</keyword>
<dbReference type="KEGG" id="mas:Mahau_1426"/>
<keyword evidence="4 5" id="KW-0472">Membrane</keyword>
<proteinExistence type="predicted"/>
<dbReference type="eggNOG" id="COG1814">
    <property type="taxonomic scope" value="Bacteria"/>
</dbReference>
<feature type="transmembrane region" description="Helical" evidence="5">
    <location>
        <begin position="336"/>
        <end position="358"/>
    </location>
</feature>
<dbReference type="PANTHER" id="PTHR31851">
    <property type="entry name" value="FE(2+)/MN(2+) TRANSPORTER PCL1"/>
    <property type="match status" value="1"/>
</dbReference>
<feature type="transmembrane region" description="Helical" evidence="5">
    <location>
        <begin position="149"/>
        <end position="171"/>
    </location>
</feature>
<dbReference type="RefSeq" id="WP_013781048.1">
    <property type="nucleotide sequence ID" value="NC_015520.1"/>
</dbReference>
<gene>
    <name evidence="6" type="ordered locus">Mahau_1426</name>
</gene>
<dbReference type="AlphaFoldDB" id="F3ZXU9"/>
<dbReference type="InterPro" id="IPR009078">
    <property type="entry name" value="Ferritin-like_SF"/>
</dbReference>
<evidence type="ECO:0000256" key="2">
    <source>
        <dbReference type="ARBA" id="ARBA00022692"/>
    </source>
</evidence>
<evidence type="ECO:0000256" key="1">
    <source>
        <dbReference type="ARBA" id="ARBA00004127"/>
    </source>
</evidence>
<reference evidence="6 7" key="2">
    <citation type="journal article" date="2011" name="Stand. Genomic Sci.">
        <title>Complete genome sequence of Mahella australiensis type strain (50-1 BON).</title>
        <authorList>
            <person name="Sikorski J."/>
            <person name="Teshima H."/>
            <person name="Nolan M."/>
            <person name="Lucas S."/>
            <person name="Hammon N."/>
            <person name="Deshpande S."/>
            <person name="Cheng J.F."/>
            <person name="Pitluck S."/>
            <person name="Liolios K."/>
            <person name="Pagani I."/>
            <person name="Ivanova N."/>
            <person name="Huntemann M."/>
            <person name="Mavromatis K."/>
            <person name="Ovchinikova G."/>
            <person name="Pati A."/>
            <person name="Tapia R."/>
            <person name="Han C."/>
            <person name="Goodwin L."/>
            <person name="Chen A."/>
            <person name="Palaniappan K."/>
            <person name="Land M."/>
            <person name="Hauser L."/>
            <person name="Ngatchou-Djao O.D."/>
            <person name="Rohde M."/>
            <person name="Pukall R."/>
            <person name="Spring S."/>
            <person name="Abt B."/>
            <person name="Goker M."/>
            <person name="Detter J.C."/>
            <person name="Woyke T."/>
            <person name="Bristow J."/>
            <person name="Markowitz V."/>
            <person name="Hugenholtz P."/>
            <person name="Eisen J.A."/>
            <person name="Kyrpides N.C."/>
            <person name="Klenk H.P."/>
            <person name="Lapidus A."/>
        </authorList>
    </citation>
    <scope>NUCLEOTIDE SEQUENCE [LARGE SCALE GENOMIC DNA]</scope>
    <source>
        <strain evidence="7">DSM 15567 / CIP 107919 / 50-1 BON</strain>
    </source>
</reference>
<dbReference type="EMBL" id="CP002360">
    <property type="protein sequence ID" value="AEE96619.1"/>
    <property type="molecule type" value="Genomic_DNA"/>
</dbReference>
<dbReference type="GO" id="GO:0012505">
    <property type="term" value="C:endomembrane system"/>
    <property type="evidence" value="ECO:0007669"/>
    <property type="project" value="UniProtKB-SubCell"/>
</dbReference>
<dbReference type="CDD" id="cd01044">
    <property type="entry name" value="Ferritin_CCC1_N"/>
    <property type="match status" value="1"/>
</dbReference>
<evidence type="ECO:0000313" key="6">
    <source>
        <dbReference type="EMBL" id="AEE96619.1"/>
    </source>
</evidence>
<evidence type="ECO:0000313" key="7">
    <source>
        <dbReference type="Proteomes" id="UP000008457"/>
    </source>
</evidence>
<evidence type="ECO:0000256" key="4">
    <source>
        <dbReference type="ARBA" id="ARBA00023136"/>
    </source>
</evidence>
<keyword evidence="2 5" id="KW-0812">Transmembrane</keyword>
<feature type="transmembrane region" description="Helical" evidence="5">
    <location>
        <begin position="177"/>
        <end position="199"/>
    </location>
</feature>
<dbReference type="InterPro" id="IPR008217">
    <property type="entry name" value="Ccc1_fam"/>
</dbReference>
<protein>
    <recommendedName>
        <fullName evidence="8">Rubrerythrin diiron-binding domain-containing protein</fullName>
    </recommendedName>
</protein>
<accession>F3ZXU9</accession>
<comment type="subcellular location">
    <subcellularLocation>
        <location evidence="1">Endomembrane system</location>
        <topology evidence="1">Multi-pass membrane protein</topology>
    </subcellularLocation>
</comment>
<feature type="transmembrane region" description="Helical" evidence="5">
    <location>
        <begin position="274"/>
        <end position="295"/>
    </location>
</feature>